<sequence length="39" mass="4519">MTSPERKKAIFTIFFFSTLLDLCKSDFLIVDENHSHVGM</sequence>
<proteinExistence type="predicted"/>
<accession>A0A345WX09</accession>
<dbReference type="EMBL" id="MG845200">
    <property type="protein sequence ID" value="AXJ98212.1"/>
    <property type="molecule type" value="Genomic_DNA"/>
</dbReference>
<keyword evidence="1" id="KW-0614">Plasmid</keyword>
<reference evidence="1" key="1">
    <citation type="submission" date="2018-01" db="EMBL/GenBank/DDBJ databases">
        <title>Complete sequencing of a NDM-1 plasmid.</title>
        <authorList>
            <person name="Dong D."/>
            <person name="Jia N."/>
            <person name="Zhang H."/>
            <person name="Zhao H."/>
            <person name="Liu Z."/>
            <person name="Zhu Y."/>
        </authorList>
    </citation>
    <scope>NUCLEOTIDE SEQUENCE</scope>
    <source>
        <strain evidence="1">TJ11</strain>
        <plasmid evidence="1">pNDM-TJ11</plasmid>
    </source>
</reference>
<protein>
    <submittedName>
        <fullName evidence="1">Uncharacterized protein</fullName>
    </submittedName>
</protein>
<name>A0A345WX09_KLEOX</name>
<evidence type="ECO:0000313" key="1">
    <source>
        <dbReference type="EMBL" id="AXJ98212.1"/>
    </source>
</evidence>
<geneLocation type="plasmid" evidence="1">
    <name>pNDM-TJ11</name>
</geneLocation>
<dbReference type="AlphaFoldDB" id="A0A345WX09"/>
<organism evidence="1">
    <name type="scientific">Klebsiella oxytoca</name>
    <dbReference type="NCBI Taxonomy" id="571"/>
    <lineage>
        <taxon>Bacteria</taxon>
        <taxon>Pseudomonadati</taxon>
        <taxon>Pseudomonadota</taxon>
        <taxon>Gammaproteobacteria</taxon>
        <taxon>Enterobacterales</taxon>
        <taxon>Enterobacteriaceae</taxon>
        <taxon>Klebsiella/Raoultella group</taxon>
        <taxon>Klebsiella</taxon>
    </lineage>
</organism>